<dbReference type="PROSITE" id="PS50086">
    <property type="entry name" value="TBC_RABGAP"/>
    <property type="match status" value="1"/>
</dbReference>
<protein>
    <submittedName>
        <fullName evidence="3">TBC1 domain member 9B</fullName>
    </submittedName>
</protein>
<evidence type="ECO:0000259" key="2">
    <source>
        <dbReference type="PROSITE" id="PS50086"/>
    </source>
</evidence>
<feature type="region of interest" description="Disordered" evidence="1">
    <location>
        <begin position="127"/>
        <end position="147"/>
    </location>
</feature>
<evidence type="ECO:0000313" key="4">
    <source>
        <dbReference type="Proteomes" id="UP000738359"/>
    </source>
</evidence>
<dbReference type="Gene3D" id="1.10.472.80">
    <property type="entry name" value="Ypt/Rab-GAP domain of gyp1p, domain 3"/>
    <property type="match status" value="1"/>
</dbReference>
<feature type="domain" description="Rab-GAP TBC" evidence="2">
    <location>
        <begin position="781"/>
        <end position="968"/>
    </location>
</feature>
<dbReference type="InterPro" id="IPR050302">
    <property type="entry name" value="Rab_GAP_TBC_domain"/>
</dbReference>
<dbReference type="InterPro" id="IPR004182">
    <property type="entry name" value="GRAM"/>
</dbReference>
<dbReference type="AlphaFoldDB" id="A0A9P6M4A7"/>
<dbReference type="InterPro" id="IPR000195">
    <property type="entry name" value="Rab-GAP-TBC_dom"/>
</dbReference>
<sequence length="1114" mass="124141">MIIKPTPLATTDQTVVWQDEEANHRFLLQVRSVPLLSTQQIKRLRRLSLNLVSSMGTSNPSNASDPAKSSASPTSATSPSPSATRLSSVQEQAPSEEEPQPTKSKHRHSVSTSSSLFGFFPRAASFSEATDTQSAPAPPTRRFSTGHKPGMSLSSAGDIFGNIVDSVQKGTASTQRTIRQLPPLNMPSLSPAFSLPSSITSKVQSNVLGKMLDSAIQESQKVSVEDATFRIVLQCSLENYVVAVATDEASIRADWDCIHKTVFPKISEIELDIASNRGDENESDRRWLYELDRLSEALSLDHDQDKIIMRAEIHRIFKFEDEELLCFYRSGFVQDNGTVLPGYVALTRNFLCWHNSTMIEKTSDVSMIYRSNGKTESVVHKLIAYKDVVQVDDEYEDQKGYIVITTKFSKGVFLPKFHQKEVFDMLSHFCNAHMRLLVSGMTSEQRHEKHMDKQESLRSPTVDPALPLNSAAMSQICSTMDLKTLQQNSRFRSTFRLPPSEMLQRELSVSLETRAVSEAQPGTLYLSKRFICYRSGPSLASDISPETALIEPSSPVLTLVVPLLEIVDVKIESSPSSTGHKSGPLSFHSGLSAATSSQAFSSIMSFVNRPQASVMITVRSRATFWLTRTNGSNQELFETIEKMVRASETTTPLLKTLEIQSSQAVIRKTTHPSTRPSRSQNHSPKSHSEDRTLVEEPLGAELLDVDQETTIPLPVGLQHLFGHAVKRNHALGKTLDGSTTAELDEQRDMDQECAWVDYLAMYGRDACMIKTTQLRTLILNGIPEAFRPQLWMVLSGATYFRSGEDSYRLSLETGDKRVSAVLGEIEKDVVRSMPGHPAYQSAIGLGALRRVLSSYSWRNPTIGYAQSMNIVASKLLLHLKEEDSFWLLATLCEQLLPDYYSKTLVGVQVDQKVFSHLVGISLPSIAAHFKQIDIDLATITIPWFLCLYQSAFPLPASTRVLDCFFYEGPSFLFMLGLAILKSCQASLLQCDNDEGIVLAIQTFFKRFRDDLAPSLAMATTIEERGRSTARRQSGDLDQQAPMNNPQKRPSEPSVTRLMDQLLNMAYTDFSFITANDVDMLRDRFRMVVVSAMEKNQAKRTQGRHEDQSREGSLG</sequence>
<comment type="caution">
    <text evidence="3">The sequence shown here is derived from an EMBL/GenBank/DDBJ whole genome shotgun (WGS) entry which is preliminary data.</text>
</comment>
<name>A0A9P6M4A7_MORAP</name>
<dbReference type="SMART" id="SM00164">
    <property type="entry name" value="TBC"/>
    <property type="match status" value="1"/>
</dbReference>
<dbReference type="Pfam" id="PF00566">
    <property type="entry name" value="RabGAP-TBC"/>
    <property type="match status" value="1"/>
</dbReference>
<dbReference type="SMART" id="SM00568">
    <property type="entry name" value="GRAM"/>
    <property type="match status" value="1"/>
</dbReference>
<dbReference type="Proteomes" id="UP000738359">
    <property type="component" value="Unassembled WGS sequence"/>
</dbReference>
<feature type="region of interest" description="Disordered" evidence="1">
    <location>
        <begin position="1022"/>
        <end position="1053"/>
    </location>
</feature>
<dbReference type="GO" id="GO:0031267">
    <property type="term" value="F:small GTPase binding"/>
    <property type="evidence" value="ECO:0007669"/>
    <property type="project" value="TreeGrafter"/>
</dbReference>
<proteinExistence type="predicted"/>
<organism evidence="3 4">
    <name type="scientific">Mortierella alpina</name>
    <name type="common">Oleaginous fungus</name>
    <name type="synonym">Mortierella renispora</name>
    <dbReference type="NCBI Taxonomy" id="64518"/>
    <lineage>
        <taxon>Eukaryota</taxon>
        <taxon>Fungi</taxon>
        <taxon>Fungi incertae sedis</taxon>
        <taxon>Mucoromycota</taxon>
        <taxon>Mortierellomycotina</taxon>
        <taxon>Mortierellomycetes</taxon>
        <taxon>Mortierellales</taxon>
        <taxon>Mortierellaceae</taxon>
        <taxon>Mortierella</taxon>
    </lineage>
</organism>
<accession>A0A9P6M4A7</accession>
<dbReference type="GO" id="GO:0005096">
    <property type="term" value="F:GTPase activator activity"/>
    <property type="evidence" value="ECO:0007669"/>
    <property type="project" value="TreeGrafter"/>
</dbReference>
<dbReference type="Pfam" id="PF02893">
    <property type="entry name" value="GRAM"/>
    <property type="match status" value="1"/>
</dbReference>
<feature type="compositionally biased region" description="Polar residues" evidence="1">
    <location>
        <begin position="671"/>
        <end position="683"/>
    </location>
</feature>
<dbReference type="Gene3D" id="2.30.29.30">
    <property type="entry name" value="Pleckstrin-homology domain (PH domain)/Phosphotyrosine-binding domain (PTB)"/>
    <property type="match status" value="1"/>
</dbReference>
<feature type="region of interest" description="Disordered" evidence="1">
    <location>
        <begin position="55"/>
        <end position="111"/>
    </location>
</feature>
<feature type="region of interest" description="Disordered" evidence="1">
    <location>
        <begin position="664"/>
        <end position="692"/>
    </location>
</feature>
<feature type="region of interest" description="Disordered" evidence="1">
    <location>
        <begin position="1094"/>
        <end position="1114"/>
    </location>
</feature>
<gene>
    <name evidence="3" type="primary">TBC1D9B</name>
    <name evidence="3" type="ORF">BGZ70_005471</name>
</gene>
<dbReference type="Gene3D" id="1.10.8.270">
    <property type="entry name" value="putative rabgap domain of human tbc1 domain family member 14 like domains"/>
    <property type="match status" value="1"/>
</dbReference>
<evidence type="ECO:0000313" key="3">
    <source>
        <dbReference type="EMBL" id="KAF9965071.1"/>
    </source>
</evidence>
<keyword evidence="4" id="KW-1185">Reference proteome</keyword>
<dbReference type="SUPFAM" id="SSF47923">
    <property type="entry name" value="Ypt/Rab-GAP domain of gyp1p"/>
    <property type="match status" value="2"/>
</dbReference>
<evidence type="ECO:0000256" key="1">
    <source>
        <dbReference type="SAM" id="MobiDB-lite"/>
    </source>
</evidence>
<dbReference type="EMBL" id="JAAAHY010000291">
    <property type="protein sequence ID" value="KAF9965071.1"/>
    <property type="molecule type" value="Genomic_DNA"/>
</dbReference>
<feature type="compositionally biased region" description="Basic and acidic residues" evidence="1">
    <location>
        <begin position="1102"/>
        <end position="1114"/>
    </location>
</feature>
<reference evidence="3" key="1">
    <citation type="journal article" date="2020" name="Fungal Divers.">
        <title>Resolving the Mortierellaceae phylogeny through synthesis of multi-gene phylogenetics and phylogenomics.</title>
        <authorList>
            <person name="Vandepol N."/>
            <person name="Liber J."/>
            <person name="Desiro A."/>
            <person name="Na H."/>
            <person name="Kennedy M."/>
            <person name="Barry K."/>
            <person name="Grigoriev I.V."/>
            <person name="Miller A.N."/>
            <person name="O'Donnell K."/>
            <person name="Stajich J.E."/>
            <person name="Bonito G."/>
        </authorList>
    </citation>
    <scope>NUCLEOTIDE SEQUENCE</scope>
    <source>
        <strain evidence="3">CK1249</strain>
    </source>
</reference>
<dbReference type="InterPro" id="IPR035969">
    <property type="entry name" value="Rab-GAP_TBC_sf"/>
</dbReference>
<dbReference type="InterPro" id="IPR011993">
    <property type="entry name" value="PH-like_dom_sf"/>
</dbReference>
<feature type="compositionally biased region" description="Low complexity" evidence="1">
    <location>
        <begin position="55"/>
        <end position="93"/>
    </location>
</feature>
<dbReference type="Gene3D" id="1.10.10.750">
    <property type="entry name" value="Ypt/Rab-GAP domain of gyp1p, domain 1"/>
    <property type="match status" value="1"/>
</dbReference>
<dbReference type="PANTHER" id="PTHR47219:SF20">
    <property type="entry name" value="TBC1 DOMAIN FAMILY MEMBER 2B"/>
    <property type="match status" value="1"/>
</dbReference>
<dbReference type="OrthoDB" id="294251at2759"/>
<dbReference type="PANTHER" id="PTHR47219">
    <property type="entry name" value="RAB GTPASE-ACTIVATING PROTEIN 1-LIKE"/>
    <property type="match status" value="1"/>
</dbReference>